<dbReference type="PRINTS" id="PR00038">
    <property type="entry name" value="HTHLUXR"/>
</dbReference>
<dbReference type="InterPro" id="IPR016032">
    <property type="entry name" value="Sig_transdc_resp-reg_C-effctor"/>
</dbReference>
<evidence type="ECO:0000259" key="3">
    <source>
        <dbReference type="PROSITE" id="PS50043"/>
    </source>
</evidence>
<keyword evidence="2" id="KW-0812">Transmembrane</keyword>
<evidence type="ECO:0000313" key="4">
    <source>
        <dbReference type="EMBL" id="GGP24401.1"/>
    </source>
</evidence>
<keyword evidence="2" id="KW-0472">Membrane</keyword>
<name>A0ABQ2PG97_9NEIS</name>
<accession>A0ABQ2PG97</accession>
<dbReference type="SMART" id="SM00421">
    <property type="entry name" value="HTH_LUXR"/>
    <property type="match status" value="1"/>
</dbReference>
<proteinExistence type="predicted"/>
<dbReference type="SUPFAM" id="SSF46894">
    <property type="entry name" value="C-terminal effector domain of the bipartite response regulators"/>
    <property type="match status" value="1"/>
</dbReference>
<dbReference type="InterPro" id="IPR011006">
    <property type="entry name" value="CheY-like_superfamily"/>
</dbReference>
<feature type="domain" description="HTH luxR-type" evidence="3">
    <location>
        <begin position="137"/>
        <end position="202"/>
    </location>
</feature>
<reference evidence="5" key="1">
    <citation type="journal article" date="2019" name="Int. J. Syst. Evol. Microbiol.">
        <title>The Global Catalogue of Microorganisms (GCM) 10K type strain sequencing project: providing services to taxonomists for standard genome sequencing and annotation.</title>
        <authorList>
            <consortium name="The Broad Institute Genomics Platform"/>
            <consortium name="The Broad Institute Genome Sequencing Center for Infectious Disease"/>
            <person name="Wu L."/>
            <person name="Ma J."/>
        </authorList>
    </citation>
    <scope>NUCLEOTIDE SEQUENCE [LARGE SCALE GENOMIC DNA]</scope>
    <source>
        <strain evidence="5">CGMCC 1.8860</strain>
    </source>
</reference>
<dbReference type="SUPFAM" id="SSF52172">
    <property type="entry name" value="CheY-like"/>
    <property type="match status" value="1"/>
</dbReference>
<dbReference type="InterPro" id="IPR039420">
    <property type="entry name" value="WalR-like"/>
</dbReference>
<evidence type="ECO:0000256" key="2">
    <source>
        <dbReference type="SAM" id="Phobius"/>
    </source>
</evidence>
<feature type="transmembrane region" description="Helical" evidence="2">
    <location>
        <begin position="7"/>
        <end position="27"/>
    </location>
</feature>
<dbReference type="PROSITE" id="PS50043">
    <property type="entry name" value="HTH_LUXR_2"/>
    <property type="match status" value="1"/>
</dbReference>
<keyword evidence="1" id="KW-0238">DNA-binding</keyword>
<dbReference type="EMBL" id="BMLY01000001">
    <property type="protein sequence ID" value="GGP24401.1"/>
    <property type="molecule type" value="Genomic_DNA"/>
</dbReference>
<organism evidence="4 5">
    <name type="scientific">Silvimonas amylolytica</name>
    <dbReference type="NCBI Taxonomy" id="449663"/>
    <lineage>
        <taxon>Bacteria</taxon>
        <taxon>Pseudomonadati</taxon>
        <taxon>Pseudomonadota</taxon>
        <taxon>Betaproteobacteria</taxon>
        <taxon>Neisseriales</taxon>
        <taxon>Chitinibacteraceae</taxon>
        <taxon>Silvimonas</taxon>
    </lineage>
</organism>
<evidence type="ECO:0000313" key="5">
    <source>
        <dbReference type="Proteomes" id="UP000621859"/>
    </source>
</evidence>
<keyword evidence="2" id="KW-1133">Transmembrane helix</keyword>
<keyword evidence="5" id="KW-1185">Reference proteome</keyword>
<sequence length="225" mass="23966">MIRHSPLNVVVAHPVALVAAGVLRMLAQVPMLNPIPLSHGDVLAMSFAQVDVLVSDAQTACGFARRLSGGSRYPEAAPRLLVVAPQEREYEICGAVSCGVHGYLLTDCTRETLLSAIYALAAGKRVLADAVSQRLLDGLLTDELTPREREVLSIMATGAPNKVIAQQLGTSPTTVRSRISAILTKLGAATRTQAVLIAQSRGLLDHESEDLPGLIDRLPGNKRLH</sequence>
<dbReference type="PANTHER" id="PTHR43214:SF42">
    <property type="entry name" value="TRANSCRIPTIONAL REGULATORY PROTEIN DESR"/>
    <property type="match status" value="1"/>
</dbReference>
<dbReference type="Gene3D" id="3.40.50.2300">
    <property type="match status" value="1"/>
</dbReference>
<dbReference type="PANTHER" id="PTHR43214">
    <property type="entry name" value="TWO-COMPONENT RESPONSE REGULATOR"/>
    <property type="match status" value="1"/>
</dbReference>
<dbReference type="RefSeq" id="WP_188687844.1">
    <property type="nucleotide sequence ID" value="NZ_BMLY01000001.1"/>
</dbReference>
<gene>
    <name evidence="4" type="ORF">GCM10010971_02200</name>
</gene>
<dbReference type="CDD" id="cd06170">
    <property type="entry name" value="LuxR_C_like"/>
    <property type="match status" value="1"/>
</dbReference>
<comment type="caution">
    <text evidence="4">The sequence shown here is derived from an EMBL/GenBank/DDBJ whole genome shotgun (WGS) entry which is preliminary data.</text>
</comment>
<dbReference type="InterPro" id="IPR000792">
    <property type="entry name" value="Tscrpt_reg_LuxR_C"/>
</dbReference>
<protein>
    <recommendedName>
        <fullName evidence="3">HTH luxR-type domain-containing protein</fullName>
    </recommendedName>
</protein>
<dbReference type="Proteomes" id="UP000621859">
    <property type="component" value="Unassembled WGS sequence"/>
</dbReference>
<evidence type="ECO:0000256" key="1">
    <source>
        <dbReference type="ARBA" id="ARBA00023125"/>
    </source>
</evidence>
<dbReference type="Pfam" id="PF00196">
    <property type="entry name" value="GerE"/>
    <property type="match status" value="1"/>
</dbReference>